<keyword evidence="3" id="KW-1003">Cell membrane</keyword>
<keyword evidence="5 7" id="KW-1133">Transmembrane helix</keyword>
<reference evidence="9 10" key="1">
    <citation type="submission" date="2018-02" db="EMBL/GenBank/DDBJ databases">
        <title>novel marine gammaproteobacteria from coastal saline agro ecosystem.</title>
        <authorList>
            <person name="Krishnan R."/>
            <person name="Ramesh Kumar N."/>
        </authorList>
    </citation>
    <scope>NUCLEOTIDE SEQUENCE [LARGE SCALE GENOMIC DNA]</scope>
    <source>
        <strain evidence="9 10">228</strain>
    </source>
</reference>
<feature type="transmembrane region" description="Helical" evidence="7">
    <location>
        <begin position="131"/>
        <end position="150"/>
    </location>
</feature>
<dbReference type="Pfam" id="PF00528">
    <property type="entry name" value="BPD_transp_1"/>
    <property type="match status" value="1"/>
</dbReference>
<evidence type="ECO:0000256" key="5">
    <source>
        <dbReference type="ARBA" id="ARBA00022989"/>
    </source>
</evidence>
<dbReference type="AlphaFoldDB" id="A0A2S5KHE7"/>
<dbReference type="OrthoDB" id="9799271at2"/>
<feature type="domain" description="ABC transmembrane type-1" evidence="8">
    <location>
        <begin position="57"/>
        <end position="245"/>
    </location>
</feature>
<feature type="transmembrane region" description="Helical" evidence="7">
    <location>
        <begin position="226"/>
        <end position="246"/>
    </location>
</feature>
<dbReference type="GO" id="GO:0005886">
    <property type="term" value="C:plasma membrane"/>
    <property type="evidence" value="ECO:0007669"/>
    <property type="project" value="UniProtKB-SubCell"/>
</dbReference>
<proteinExistence type="inferred from homology"/>
<accession>A0A2S5KHE7</accession>
<dbReference type="Proteomes" id="UP000238196">
    <property type="component" value="Unassembled WGS sequence"/>
</dbReference>
<keyword evidence="6 7" id="KW-0472">Membrane</keyword>
<dbReference type="SUPFAM" id="SSF161098">
    <property type="entry name" value="MetI-like"/>
    <property type="match status" value="1"/>
</dbReference>
<evidence type="ECO:0000313" key="10">
    <source>
        <dbReference type="Proteomes" id="UP000238196"/>
    </source>
</evidence>
<evidence type="ECO:0000256" key="4">
    <source>
        <dbReference type="ARBA" id="ARBA00022692"/>
    </source>
</evidence>
<gene>
    <name evidence="9" type="ORF">C4K68_28225</name>
</gene>
<dbReference type="PROSITE" id="PS50928">
    <property type="entry name" value="ABC_TM1"/>
    <property type="match status" value="1"/>
</dbReference>
<organism evidence="9 10">
    <name type="scientific">Proteobacteria bacterium 228</name>
    <dbReference type="NCBI Taxonomy" id="2083153"/>
    <lineage>
        <taxon>Bacteria</taxon>
        <taxon>Pseudomonadati</taxon>
        <taxon>Pseudomonadota</taxon>
    </lineage>
</organism>
<feature type="transmembrane region" description="Helical" evidence="7">
    <location>
        <begin position="184"/>
        <end position="206"/>
    </location>
</feature>
<dbReference type="EMBL" id="PRLP01000169">
    <property type="protein sequence ID" value="PPC74065.1"/>
    <property type="molecule type" value="Genomic_DNA"/>
</dbReference>
<comment type="caution">
    <text evidence="9">The sequence shown here is derived from an EMBL/GenBank/DDBJ whole genome shotgun (WGS) entry which is preliminary data.</text>
</comment>
<protein>
    <submittedName>
        <fullName evidence="9">ABC transporter permease</fullName>
    </submittedName>
</protein>
<evidence type="ECO:0000256" key="2">
    <source>
        <dbReference type="ARBA" id="ARBA00022448"/>
    </source>
</evidence>
<name>A0A2S5KHE7_9PROT</name>
<dbReference type="CDD" id="cd06261">
    <property type="entry name" value="TM_PBP2"/>
    <property type="match status" value="1"/>
</dbReference>
<comment type="similarity">
    <text evidence="7">Belongs to the binding-protein-dependent transport system permease family.</text>
</comment>
<dbReference type="InterPro" id="IPR035906">
    <property type="entry name" value="MetI-like_sf"/>
</dbReference>
<evidence type="ECO:0000259" key="8">
    <source>
        <dbReference type="PROSITE" id="PS50928"/>
    </source>
</evidence>
<evidence type="ECO:0000256" key="7">
    <source>
        <dbReference type="RuleBase" id="RU363032"/>
    </source>
</evidence>
<feature type="transmembrane region" description="Helical" evidence="7">
    <location>
        <begin position="106"/>
        <end position="125"/>
    </location>
</feature>
<dbReference type="Gene3D" id="1.10.3720.10">
    <property type="entry name" value="MetI-like"/>
    <property type="match status" value="1"/>
</dbReference>
<dbReference type="PANTHER" id="PTHR30151:SF25">
    <property type="entry name" value="TAURINE TRANSPORT SYSTEM PERMEASE PROTEIN TAUC"/>
    <property type="match status" value="1"/>
</dbReference>
<dbReference type="InterPro" id="IPR000515">
    <property type="entry name" value="MetI-like"/>
</dbReference>
<evidence type="ECO:0000256" key="6">
    <source>
        <dbReference type="ARBA" id="ARBA00023136"/>
    </source>
</evidence>
<dbReference type="PANTHER" id="PTHR30151">
    <property type="entry name" value="ALKANE SULFONATE ABC TRANSPORTER-RELATED, MEMBRANE SUBUNIT"/>
    <property type="match status" value="1"/>
</dbReference>
<comment type="subcellular location">
    <subcellularLocation>
        <location evidence="1 7">Cell membrane</location>
        <topology evidence="1 7">Multi-pass membrane protein</topology>
    </subcellularLocation>
</comment>
<evidence type="ECO:0000256" key="3">
    <source>
        <dbReference type="ARBA" id="ARBA00022475"/>
    </source>
</evidence>
<feature type="transmembrane region" description="Helical" evidence="7">
    <location>
        <begin position="61"/>
        <end position="85"/>
    </location>
</feature>
<evidence type="ECO:0000256" key="1">
    <source>
        <dbReference type="ARBA" id="ARBA00004651"/>
    </source>
</evidence>
<evidence type="ECO:0000313" key="9">
    <source>
        <dbReference type="EMBL" id="PPC74065.1"/>
    </source>
</evidence>
<dbReference type="GO" id="GO:0055085">
    <property type="term" value="P:transmembrane transport"/>
    <property type="evidence" value="ECO:0007669"/>
    <property type="project" value="InterPro"/>
</dbReference>
<keyword evidence="2 7" id="KW-0813">Transport</keyword>
<sequence>MQNKHLRFLPAARHWQGLLLPVGILALCQGISFLSPGDSQTLAAPHAIISALSKAVTDGTLLQATVATLAATLIGLGLGALLGTISGMLLGLSSVLQHLCHFSIEVLRPVPPIALIPIFMLAMGFGYPMEVATVAFAAFWPMLIMTLAAVRNIERNLLEVAQVLQLSPAARISKIMLPAAAPRIFVAFRLAAGIALMVAVTTEITINPQGLGYHIMQAQQSMRPDLMLALLIWIGALGWSINTLLVSTQRRLFPAFNGRP</sequence>
<dbReference type="GO" id="GO:0010438">
    <property type="term" value="P:cellular response to sulfur starvation"/>
    <property type="evidence" value="ECO:0007669"/>
    <property type="project" value="TreeGrafter"/>
</dbReference>
<keyword evidence="4 7" id="KW-0812">Transmembrane</keyword>